<keyword evidence="1" id="KW-0732">Signal</keyword>
<evidence type="ECO:0000256" key="1">
    <source>
        <dbReference type="SAM" id="SignalP"/>
    </source>
</evidence>
<comment type="caution">
    <text evidence="2">The sequence shown here is derived from an EMBL/GenBank/DDBJ whole genome shotgun (WGS) entry which is preliminary data.</text>
</comment>
<evidence type="ECO:0008006" key="4">
    <source>
        <dbReference type="Google" id="ProtNLM"/>
    </source>
</evidence>
<evidence type="ECO:0000313" key="2">
    <source>
        <dbReference type="EMBL" id="NKI17972.1"/>
    </source>
</evidence>
<evidence type="ECO:0000313" key="3">
    <source>
        <dbReference type="Proteomes" id="UP000765845"/>
    </source>
</evidence>
<dbReference type="SUPFAM" id="SSF51126">
    <property type="entry name" value="Pectin lyase-like"/>
    <property type="match status" value="1"/>
</dbReference>
<dbReference type="PANTHER" id="PTHR31513:SF2">
    <property type="entry name" value="MRAZ"/>
    <property type="match status" value="1"/>
</dbReference>
<name>A0ABX1GFI7_9GAMM</name>
<dbReference type="Proteomes" id="UP000765845">
    <property type="component" value="Unassembled WGS sequence"/>
</dbReference>
<feature type="signal peptide" evidence="1">
    <location>
        <begin position="1"/>
        <end position="15"/>
    </location>
</feature>
<keyword evidence="3" id="KW-1185">Reference proteome</keyword>
<gene>
    <name evidence="2" type="ORF">HCU74_11210</name>
</gene>
<dbReference type="EMBL" id="JAAWWK010000003">
    <property type="protein sequence ID" value="NKI17972.1"/>
    <property type="molecule type" value="Genomic_DNA"/>
</dbReference>
<feature type="chain" id="PRO_5046600282" description="Autotransporter outer membrane beta-barrel domain-containing protein" evidence="1">
    <location>
        <begin position="16"/>
        <end position="412"/>
    </location>
</feature>
<proteinExistence type="predicted"/>
<feature type="non-terminal residue" evidence="2">
    <location>
        <position position="412"/>
    </location>
</feature>
<accession>A0ABX1GFI7</accession>
<reference evidence="2 3" key="1">
    <citation type="submission" date="2020-04" db="EMBL/GenBank/DDBJ databases">
        <authorList>
            <person name="Yoon J."/>
        </authorList>
    </citation>
    <scope>NUCLEOTIDE SEQUENCE [LARGE SCALE GENOMIC DNA]</scope>
    <source>
        <strain evidence="2 3">KMU-166</strain>
    </source>
</reference>
<protein>
    <recommendedName>
        <fullName evidence="4">Autotransporter outer membrane beta-barrel domain-containing protein</fullName>
    </recommendedName>
</protein>
<sequence>MGLCFALVTAFTAHAQSTVTISSATTIADDDFSYDGNNLIVESTTLTISGAHQFENIELRGTAVLTTTTASSTSSPILDLQANALTVESGASIDLDGHGLLSSDASSYSGGSYGGLGGTLSNNENYVTNPTYGDVYQPTDYGRGGYYNTSYRTRGGGVLKLQAQSLALEGTIRSNGGYHDRSGGGSGGSIWIQAGTVSGSGTVQANGGGGGTYYDSGGGGGGRIALYYDSLNGFDPAAQISAVGGVKGGNGREDGGAGTIYLKDNAASQGTVIVNNGALGNGSAATVLPGSVFNEPVVLNQVRIDVTGDVLASDVSFADSIIEFGGESNFTSLEANSSLLNFVGTSQIGALEADSSTLTFAQDAVINTLVVSGGSVENMARLEVTGTFALSDGVVLYQRGDLVIPSGDVMTV</sequence>
<organism evidence="2 3">
    <name type="scientific">Spongiibacter thalassae</name>
    <dbReference type="NCBI Taxonomy" id="2721624"/>
    <lineage>
        <taxon>Bacteria</taxon>
        <taxon>Pseudomonadati</taxon>
        <taxon>Pseudomonadota</taxon>
        <taxon>Gammaproteobacteria</taxon>
        <taxon>Cellvibrionales</taxon>
        <taxon>Spongiibacteraceae</taxon>
        <taxon>Spongiibacter</taxon>
    </lineage>
</organism>
<dbReference type="PANTHER" id="PTHR31513">
    <property type="entry name" value="EPHRIN TYPE-B RECEPTOR"/>
    <property type="match status" value="1"/>
</dbReference>
<dbReference type="InterPro" id="IPR011050">
    <property type="entry name" value="Pectin_lyase_fold/virulence"/>
</dbReference>